<feature type="binding site" evidence="5">
    <location>
        <position position="140"/>
    </location>
    <ligand>
        <name>substrate</name>
    </ligand>
</feature>
<dbReference type="Pfam" id="PF13532">
    <property type="entry name" value="2OG-FeII_Oxy_2"/>
    <property type="match status" value="1"/>
</dbReference>
<dbReference type="InterPro" id="IPR004574">
    <property type="entry name" value="Alkb"/>
</dbReference>
<reference evidence="9" key="1">
    <citation type="submission" date="2016-10" db="EMBL/GenBank/DDBJ databases">
        <authorList>
            <person name="Varghese N."/>
            <person name="Submissions S."/>
        </authorList>
    </citation>
    <scope>NUCLEOTIDE SEQUENCE [LARGE SCALE GENOMIC DNA]</scope>
    <source>
        <strain evidence="9">CCTCC 2012022</strain>
    </source>
</reference>
<evidence type="ECO:0000313" key="9">
    <source>
        <dbReference type="Proteomes" id="UP000243063"/>
    </source>
</evidence>
<evidence type="ECO:0000259" key="7">
    <source>
        <dbReference type="PROSITE" id="PS51471"/>
    </source>
</evidence>
<dbReference type="GO" id="GO:0035516">
    <property type="term" value="F:broad specificity oxidative DNA demethylase activity"/>
    <property type="evidence" value="ECO:0007669"/>
    <property type="project" value="TreeGrafter"/>
</dbReference>
<dbReference type="Gene3D" id="2.60.120.590">
    <property type="entry name" value="Alpha-ketoglutarate-dependent dioxygenase AlkB-like"/>
    <property type="match status" value="1"/>
</dbReference>
<keyword evidence="1 6" id="KW-0479">Metal-binding</keyword>
<accession>A0A1H2E2G0</accession>
<dbReference type="OrthoDB" id="9796932at2"/>
<keyword evidence="2 8" id="KW-0223">Dioxygenase</keyword>
<dbReference type="STRING" id="1245526.SAMN05216580_0241"/>
<protein>
    <submittedName>
        <fullName evidence="8">DNA-N1-methyladenine dioxygenase</fullName>
    </submittedName>
</protein>
<organism evidence="8 9">
    <name type="scientific">Geopseudomonas guangdongensis</name>
    <dbReference type="NCBI Taxonomy" id="1245526"/>
    <lineage>
        <taxon>Bacteria</taxon>
        <taxon>Pseudomonadati</taxon>
        <taxon>Pseudomonadota</taxon>
        <taxon>Gammaproteobacteria</taxon>
        <taxon>Pseudomonadales</taxon>
        <taxon>Pseudomonadaceae</taxon>
        <taxon>Geopseudomonas</taxon>
    </lineage>
</organism>
<evidence type="ECO:0000256" key="4">
    <source>
        <dbReference type="ARBA" id="ARBA00023004"/>
    </source>
</evidence>
<evidence type="ECO:0000256" key="5">
    <source>
        <dbReference type="PIRSR" id="PIRSR604574-1"/>
    </source>
</evidence>
<dbReference type="InterPro" id="IPR027450">
    <property type="entry name" value="AlkB-like"/>
</dbReference>
<dbReference type="PANTHER" id="PTHR16557:SF2">
    <property type="entry name" value="NUCLEIC ACID DIOXYGENASE ALKBH1"/>
    <property type="match status" value="1"/>
</dbReference>
<dbReference type="RefSeq" id="WP_090211508.1">
    <property type="nucleotide sequence ID" value="NZ_LT629780.1"/>
</dbReference>
<evidence type="ECO:0000256" key="6">
    <source>
        <dbReference type="PIRSR" id="PIRSR604574-2"/>
    </source>
</evidence>
<keyword evidence="4 6" id="KW-0408">Iron</keyword>
<dbReference type="Proteomes" id="UP000243063">
    <property type="component" value="Chromosome I"/>
</dbReference>
<feature type="binding site" evidence="6">
    <location>
        <position position="136"/>
    </location>
    <ligand>
        <name>Fe cation</name>
        <dbReference type="ChEBI" id="CHEBI:24875"/>
        <note>catalytic</note>
    </ligand>
</feature>
<evidence type="ECO:0000313" key="8">
    <source>
        <dbReference type="EMBL" id="SDT89362.1"/>
    </source>
</evidence>
<dbReference type="GO" id="GO:0035515">
    <property type="term" value="F:oxidative RNA demethylase activity"/>
    <property type="evidence" value="ECO:0007669"/>
    <property type="project" value="TreeGrafter"/>
</dbReference>
<dbReference type="PANTHER" id="PTHR16557">
    <property type="entry name" value="ALKYLATED DNA REPAIR PROTEIN ALKB-RELATED"/>
    <property type="match status" value="1"/>
</dbReference>
<feature type="binding site" evidence="6">
    <location>
        <position position="138"/>
    </location>
    <ligand>
        <name>Fe cation</name>
        <dbReference type="ChEBI" id="CHEBI:24875"/>
        <note>catalytic</note>
    </ligand>
</feature>
<feature type="binding site" evidence="6">
    <location>
        <position position="192"/>
    </location>
    <ligand>
        <name>Fe cation</name>
        <dbReference type="ChEBI" id="CHEBI:24875"/>
        <note>catalytic</note>
    </ligand>
</feature>
<dbReference type="GO" id="GO:0035513">
    <property type="term" value="P:oxidative RNA demethylation"/>
    <property type="evidence" value="ECO:0007669"/>
    <property type="project" value="TreeGrafter"/>
</dbReference>
<comment type="cofactor">
    <cofactor evidence="6">
        <name>Fe(2+)</name>
        <dbReference type="ChEBI" id="CHEBI:29033"/>
    </cofactor>
    <text evidence="6">Binds 1 Fe(2+) ion per subunit.</text>
</comment>
<dbReference type="SUPFAM" id="SSF51197">
    <property type="entry name" value="Clavaminate synthase-like"/>
    <property type="match status" value="1"/>
</dbReference>
<gene>
    <name evidence="8" type="ORF">SAMN05216580_0241</name>
</gene>
<keyword evidence="9" id="KW-1185">Reference proteome</keyword>
<proteinExistence type="predicted"/>
<dbReference type="AlphaFoldDB" id="A0A1H2E2G0"/>
<feature type="binding site" evidence="5">
    <location>
        <position position="166"/>
    </location>
    <ligand>
        <name>substrate</name>
    </ligand>
</feature>
<feature type="binding site" evidence="5">
    <location>
        <begin position="125"/>
        <end position="127"/>
    </location>
    <ligand>
        <name>2-oxoglutarate</name>
        <dbReference type="ChEBI" id="CHEBI:16810"/>
    </ligand>
</feature>
<dbReference type="InterPro" id="IPR005123">
    <property type="entry name" value="Oxoglu/Fe-dep_dioxygenase_dom"/>
</dbReference>
<dbReference type="InterPro" id="IPR037151">
    <property type="entry name" value="AlkB-like_sf"/>
</dbReference>
<feature type="binding site" evidence="5">
    <location>
        <position position="74"/>
    </location>
    <ligand>
        <name>substrate</name>
    </ligand>
</feature>
<dbReference type="GO" id="GO:0005737">
    <property type="term" value="C:cytoplasm"/>
    <property type="evidence" value="ECO:0007669"/>
    <property type="project" value="TreeGrafter"/>
</dbReference>
<sequence>MLSDDLLHAAGLWHREHCELAPGVHLLRGHALDELEPLLAALRAVIAAAPLRFMRTPGGRRMAVSMTNCGRYGWVSDARGYRYSPCDPLSGSPWPALPAVLEALAVRAAACAGFADFAPDACLLNRYRPGAGMGLHQDRDERDFTQPIVSISLGLPATFLLGGLQRSQRPRPLRLEHGDVLVWGGPARLFHHGVSPLREGCHPRLGAQRLNLTLRCSGLDAPGLR</sequence>
<dbReference type="EMBL" id="LT629780">
    <property type="protein sequence ID" value="SDT89362.1"/>
    <property type="molecule type" value="Genomic_DNA"/>
</dbReference>
<evidence type="ECO:0000256" key="2">
    <source>
        <dbReference type="ARBA" id="ARBA00022964"/>
    </source>
</evidence>
<feature type="domain" description="Fe2OG dioxygenase" evidence="7">
    <location>
        <begin position="118"/>
        <end position="218"/>
    </location>
</feature>
<feature type="binding site" evidence="5">
    <location>
        <begin position="209"/>
        <end position="215"/>
    </location>
    <ligand>
        <name>2-oxoglutarate</name>
        <dbReference type="ChEBI" id="CHEBI:16810"/>
    </ligand>
</feature>
<dbReference type="NCBIfam" id="NF011930">
    <property type="entry name" value="PRK15401.1"/>
    <property type="match status" value="1"/>
</dbReference>
<dbReference type="GO" id="GO:0008198">
    <property type="term" value="F:ferrous iron binding"/>
    <property type="evidence" value="ECO:0007669"/>
    <property type="project" value="TreeGrafter"/>
</dbReference>
<feature type="binding site" evidence="5">
    <location>
        <begin position="81"/>
        <end position="83"/>
    </location>
    <ligand>
        <name>substrate</name>
    </ligand>
</feature>
<evidence type="ECO:0000256" key="1">
    <source>
        <dbReference type="ARBA" id="ARBA00022723"/>
    </source>
</evidence>
<keyword evidence="3" id="KW-0560">Oxidoreductase</keyword>
<dbReference type="PROSITE" id="PS51471">
    <property type="entry name" value="FE2OG_OXY"/>
    <property type="match status" value="1"/>
</dbReference>
<name>A0A1H2E2G0_9GAMM</name>
<evidence type="ECO:0000256" key="3">
    <source>
        <dbReference type="ARBA" id="ARBA00023002"/>
    </source>
</evidence>